<evidence type="ECO:0000313" key="2">
    <source>
        <dbReference type="Proteomes" id="UP000239757"/>
    </source>
</evidence>
<proteinExistence type="predicted"/>
<dbReference type="Proteomes" id="UP000239757">
    <property type="component" value="Unassembled WGS sequence"/>
</dbReference>
<accession>A0A2P5VTZ6</accession>
<dbReference type="AlphaFoldDB" id="A0A2P5VTZ6"/>
<evidence type="ECO:0000313" key="1">
    <source>
        <dbReference type="EMBL" id="PPR82305.1"/>
    </source>
</evidence>
<sequence>MDCERALSEGPWIILGQYLTVQPWMLAFDPSQAYLSVVMAWIRFPGLPGDMDMTLVERRLTQRKCLRKGKIGCERVGEDKRNLWAVDDC</sequence>
<reference evidence="1 2" key="1">
    <citation type="submission" date="2015-01" db="EMBL/GenBank/DDBJ databases">
        <title>Genome of allotetraploid Gossypium barbadense reveals genomic plasticity and fiber elongation in cotton evolution.</title>
        <authorList>
            <person name="Chen X."/>
            <person name="Liu X."/>
            <person name="Zhao B."/>
            <person name="Zheng H."/>
            <person name="Hu Y."/>
            <person name="Lu G."/>
            <person name="Yang C."/>
            <person name="Chen J."/>
            <person name="Shan C."/>
            <person name="Zhang L."/>
            <person name="Zhou Y."/>
            <person name="Wang L."/>
            <person name="Guo W."/>
            <person name="Bai Y."/>
            <person name="Ruan J."/>
            <person name="Shangguan X."/>
            <person name="Mao Y."/>
            <person name="Jiang J."/>
            <person name="Zhu Y."/>
            <person name="Lei J."/>
            <person name="Kang H."/>
            <person name="Chen S."/>
            <person name="He X."/>
            <person name="Wang R."/>
            <person name="Wang Y."/>
            <person name="Chen J."/>
            <person name="Wang L."/>
            <person name="Yu S."/>
            <person name="Wang B."/>
            <person name="Wei J."/>
            <person name="Song S."/>
            <person name="Lu X."/>
            <person name="Gao Z."/>
            <person name="Gu W."/>
            <person name="Deng X."/>
            <person name="Ma D."/>
            <person name="Wang S."/>
            <person name="Liang W."/>
            <person name="Fang L."/>
            <person name="Cai C."/>
            <person name="Zhu X."/>
            <person name="Zhou B."/>
            <person name="Zhang Y."/>
            <person name="Chen Z."/>
            <person name="Xu S."/>
            <person name="Zhu R."/>
            <person name="Wang S."/>
            <person name="Zhang T."/>
            <person name="Zhao G."/>
        </authorList>
    </citation>
    <scope>NUCLEOTIDE SEQUENCE [LARGE SCALE GENOMIC DNA]</scope>
    <source>
        <strain evidence="2">cv. Xinhai21</strain>
        <tissue evidence="1">Leaf</tissue>
    </source>
</reference>
<dbReference type="EMBL" id="KZ670914">
    <property type="protein sequence ID" value="PPR82305.1"/>
    <property type="molecule type" value="Genomic_DNA"/>
</dbReference>
<gene>
    <name evidence="1" type="ORF">GOBAR_AA38409</name>
</gene>
<organism evidence="1 2">
    <name type="scientific">Gossypium barbadense</name>
    <name type="common">Sea Island cotton</name>
    <name type="synonym">Hibiscus barbadensis</name>
    <dbReference type="NCBI Taxonomy" id="3634"/>
    <lineage>
        <taxon>Eukaryota</taxon>
        <taxon>Viridiplantae</taxon>
        <taxon>Streptophyta</taxon>
        <taxon>Embryophyta</taxon>
        <taxon>Tracheophyta</taxon>
        <taxon>Spermatophyta</taxon>
        <taxon>Magnoliopsida</taxon>
        <taxon>eudicotyledons</taxon>
        <taxon>Gunneridae</taxon>
        <taxon>Pentapetalae</taxon>
        <taxon>rosids</taxon>
        <taxon>malvids</taxon>
        <taxon>Malvales</taxon>
        <taxon>Malvaceae</taxon>
        <taxon>Malvoideae</taxon>
        <taxon>Gossypium</taxon>
    </lineage>
</organism>
<name>A0A2P5VTZ6_GOSBA</name>
<protein>
    <submittedName>
        <fullName evidence="1">Uncharacterized protein</fullName>
    </submittedName>
</protein>
<dbReference type="OrthoDB" id="994333at2759"/>